<evidence type="ECO:0000313" key="2">
    <source>
        <dbReference type="Proteomes" id="UP000501690"/>
    </source>
</evidence>
<dbReference type="Proteomes" id="UP000501690">
    <property type="component" value="Linkage Group LG5"/>
</dbReference>
<name>A0A4D6LVK2_VIGUN</name>
<reference evidence="1 2" key="1">
    <citation type="submission" date="2019-04" db="EMBL/GenBank/DDBJ databases">
        <title>An improved genome assembly and genetic linkage map for asparagus bean, Vigna unguiculata ssp. sesquipedialis.</title>
        <authorList>
            <person name="Xia Q."/>
            <person name="Zhang R."/>
            <person name="Dong Y."/>
        </authorList>
    </citation>
    <scope>NUCLEOTIDE SEQUENCE [LARGE SCALE GENOMIC DNA]</scope>
    <source>
        <tissue evidence="1">Leaf</tissue>
    </source>
</reference>
<dbReference type="EMBL" id="CP039349">
    <property type="protein sequence ID" value="QCD92480.1"/>
    <property type="molecule type" value="Genomic_DNA"/>
</dbReference>
<keyword evidence="2" id="KW-1185">Reference proteome</keyword>
<sequence>MTLLVRSTKSLRRSGCNFVHVESLKTGRKKGQQPNKDKGLMIHHTYSLEVVMHYWRKN</sequence>
<gene>
    <name evidence="1" type="ORF">DEO72_LG5g544</name>
</gene>
<accession>A0A4D6LVK2</accession>
<dbReference type="AlphaFoldDB" id="A0A4D6LVK2"/>
<evidence type="ECO:0000313" key="1">
    <source>
        <dbReference type="EMBL" id="QCD92480.1"/>
    </source>
</evidence>
<organism evidence="1 2">
    <name type="scientific">Vigna unguiculata</name>
    <name type="common">Cowpea</name>
    <dbReference type="NCBI Taxonomy" id="3917"/>
    <lineage>
        <taxon>Eukaryota</taxon>
        <taxon>Viridiplantae</taxon>
        <taxon>Streptophyta</taxon>
        <taxon>Embryophyta</taxon>
        <taxon>Tracheophyta</taxon>
        <taxon>Spermatophyta</taxon>
        <taxon>Magnoliopsida</taxon>
        <taxon>eudicotyledons</taxon>
        <taxon>Gunneridae</taxon>
        <taxon>Pentapetalae</taxon>
        <taxon>rosids</taxon>
        <taxon>fabids</taxon>
        <taxon>Fabales</taxon>
        <taxon>Fabaceae</taxon>
        <taxon>Papilionoideae</taxon>
        <taxon>50 kb inversion clade</taxon>
        <taxon>NPAAA clade</taxon>
        <taxon>indigoferoid/millettioid clade</taxon>
        <taxon>Phaseoleae</taxon>
        <taxon>Vigna</taxon>
    </lineage>
</organism>
<proteinExistence type="predicted"/>
<protein>
    <submittedName>
        <fullName evidence="1">Uncharacterized protein</fullName>
    </submittedName>
</protein>